<evidence type="ECO:0000313" key="3">
    <source>
        <dbReference type="EMBL" id="AOS63326.1"/>
    </source>
</evidence>
<dbReference type="CDD" id="cd05154">
    <property type="entry name" value="ACAD10_11_N-like"/>
    <property type="match status" value="1"/>
</dbReference>
<sequence length="381" mass="41704">MRWAWVIGDGGNIIDRMNSERDFDDRARSATDRQPDTGVRAEDPPGLDSELLADHLRQELPGGITGELSGRLLTGGRSNLTYEVRDEAGRRWAVRRPPLGHVLPTAHDMAREFRVINALRTTPVPVPEAMLLCRDVSVLGAPFFVMEFVDGHSALDVEGLRELGSRRTGRIGSALVTQLVTLHSVDPEQVGLGDFGRPEGFLARQLRRWRTQLDGSRSRPTDLLDALHTRLGDALPVSPAPTIVHGDYRVDNTIFGDDDRMRAILDWEMATLGDPLADLGMLLVYGRRAPLAGHAPVNAETTPGYPTEDALIEAYATTSGRDVDGLAWYVGFGFFKLAVIMEGIHYRHRLGQTAGVGFGGIGELVEPLARSGHDALRAGLR</sequence>
<dbReference type="Gene3D" id="3.30.200.20">
    <property type="entry name" value="Phosphorylase Kinase, domain 1"/>
    <property type="match status" value="1"/>
</dbReference>
<accession>A0AAC9HQ87</accession>
<feature type="domain" description="Aminoglycoside phosphotransferase" evidence="2">
    <location>
        <begin position="71"/>
        <end position="290"/>
    </location>
</feature>
<feature type="region of interest" description="Disordered" evidence="1">
    <location>
        <begin position="24"/>
        <end position="45"/>
    </location>
</feature>
<dbReference type="PANTHER" id="PTHR47829">
    <property type="entry name" value="HYDROLASE, PUTATIVE (AFU_ORTHOLOGUE AFUA_1G12880)-RELATED"/>
    <property type="match status" value="1"/>
</dbReference>
<evidence type="ECO:0000256" key="1">
    <source>
        <dbReference type="SAM" id="MobiDB-lite"/>
    </source>
</evidence>
<reference evidence="4" key="1">
    <citation type="submission" date="2016-03" db="EMBL/GenBank/DDBJ databases">
        <title>Complete genome sequence of the type strain Actinoalloteichus hymeniacidonis DSM 45092.</title>
        <authorList>
            <person name="Schaffert L."/>
            <person name="Albersmeier A."/>
            <person name="Winkler A."/>
            <person name="Kalinowski J."/>
            <person name="Zotchev S."/>
            <person name="Ruckert C."/>
        </authorList>
    </citation>
    <scope>NUCLEOTIDE SEQUENCE [LARGE SCALE GENOMIC DNA]</scope>
    <source>
        <strain evidence="4">HPA177(T) (DSM 45092(T))</strain>
    </source>
</reference>
<dbReference type="InterPro" id="IPR041726">
    <property type="entry name" value="ACAD10_11_N"/>
</dbReference>
<dbReference type="SUPFAM" id="SSF56112">
    <property type="entry name" value="Protein kinase-like (PK-like)"/>
    <property type="match status" value="1"/>
</dbReference>
<dbReference type="PANTHER" id="PTHR47829:SF1">
    <property type="entry name" value="HAD FAMILY PHOSPHATASE"/>
    <property type="match status" value="1"/>
</dbReference>
<name>A0AAC9HQ87_9PSEU</name>
<dbReference type="Pfam" id="PF01636">
    <property type="entry name" value="APH"/>
    <property type="match status" value="1"/>
</dbReference>
<dbReference type="InterPro" id="IPR052898">
    <property type="entry name" value="ACAD10-like"/>
</dbReference>
<dbReference type="AlphaFoldDB" id="A0AAC9HQ87"/>
<dbReference type="EMBL" id="CP014859">
    <property type="protein sequence ID" value="AOS63326.1"/>
    <property type="molecule type" value="Genomic_DNA"/>
</dbReference>
<evidence type="ECO:0000259" key="2">
    <source>
        <dbReference type="Pfam" id="PF01636"/>
    </source>
</evidence>
<keyword evidence="4" id="KW-1185">Reference proteome</keyword>
<dbReference type="Gene3D" id="3.90.1200.10">
    <property type="match status" value="1"/>
</dbReference>
<feature type="compositionally biased region" description="Basic and acidic residues" evidence="1">
    <location>
        <begin position="24"/>
        <end position="43"/>
    </location>
</feature>
<evidence type="ECO:0000313" key="4">
    <source>
        <dbReference type="Proteomes" id="UP000095210"/>
    </source>
</evidence>
<dbReference type="InterPro" id="IPR002575">
    <property type="entry name" value="Aminoglycoside_PTrfase"/>
</dbReference>
<dbReference type="Proteomes" id="UP000095210">
    <property type="component" value="Chromosome"/>
</dbReference>
<dbReference type="KEGG" id="ahm:TL08_12560"/>
<gene>
    <name evidence="3" type="ORF">TL08_12560</name>
</gene>
<organism evidence="3 4">
    <name type="scientific">Actinoalloteichus hymeniacidonis</name>
    <dbReference type="NCBI Taxonomy" id="340345"/>
    <lineage>
        <taxon>Bacteria</taxon>
        <taxon>Bacillati</taxon>
        <taxon>Actinomycetota</taxon>
        <taxon>Actinomycetes</taxon>
        <taxon>Pseudonocardiales</taxon>
        <taxon>Pseudonocardiaceae</taxon>
        <taxon>Actinoalloteichus</taxon>
    </lineage>
</organism>
<dbReference type="InterPro" id="IPR011009">
    <property type="entry name" value="Kinase-like_dom_sf"/>
</dbReference>
<proteinExistence type="predicted"/>
<protein>
    <submittedName>
        <fullName evidence="3">Aminoglycoside phosphotransferase</fullName>
    </submittedName>
</protein>